<proteinExistence type="inferred from homology"/>
<keyword evidence="5 11" id="KW-0479">Metal-binding</keyword>
<evidence type="ECO:0000256" key="6">
    <source>
        <dbReference type="ARBA" id="ARBA00022741"/>
    </source>
</evidence>
<keyword evidence="7 11" id="KW-0067">ATP-binding</keyword>
<feature type="binding site" evidence="11">
    <location>
        <position position="344"/>
    </location>
    <ligand>
        <name>L-phenylalanine</name>
        <dbReference type="ChEBI" id="CHEBI:58095"/>
    </ligand>
</feature>
<feature type="binding site" evidence="11">
    <location>
        <position position="425"/>
    </location>
    <ligand>
        <name>Mg(2+)</name>
        <dbReference type="ChEBI" id="CHEBI:18420"/>
        <note>ligand shared with heterodimeric partner</note>
    </ligand>
</feature>
<dbReference type="InterPro" id="IPR022917">
    <property type="entry name" value="Phe_tRNA_ligase_alpha_bac/arc"/>
</dbReference>
<dbReference type="InterPro" id="IPR006195">
    <property type="entry name" value="aa-tRNA-synth_II"/>
</dbReference>
<accession>A0A1Q6DTG3</accession>
<dbReference type="Gene3D" id="3.30.930.10">
    <property type="entry name" value="Bira Bifunctional Protein, Domain 2"/>
    <property type="match status" value="1"/>
</dbReference>
<organism evidence="13 14">
    <name type="scientific">Methanohalarchaeum thermophilum</name>
    <dbReference type="NCBI Taxonomy" id="1903181"/>
    <lineage>
        <taxon>Archaea</taxon>
        <taxon>Methanobacteriati</taxon>
        <taxon>Methanobacteriota</taxon>
        <taxon>Methanonatronarchaeia</taxon>
        <taxon>Methanonatronarchaeales</taxon>
        <taxon>Methanonatronarchaeaceae</taxon>
        <taxon>Candidatus Methanohalarchaeum</taxon>
    </lineage>
</organism>
<dbReference type="PANTHER" id="PTHR11538">
    <property type="entry name" value="PHENYLALANYL-TRNA SYNTHETASE"/>
    <property type="match status" value="1"/>
</dbReference>
<comment type="similarity">
    <text evidence="2 11">Belongs to the class-II aminoacyl-tRNA synthetase family. Phe-tRNA synthetase alpha subunit type 2 subfamily.</text>
</comment>
<keyword evidence="8 11" id="KW-0460">Magnesium</keyword>
<evidence type="ECO:0000256" key="3">
    <source>
        <dbReference type="ARBA" id="ARBA00022490"/>
    </source>
</evidence>
<dbReference type="FunCoup" id="A0A1Q6DTG3">
    <property type="interactions" value="223"/>
</dbReference>
<dbReference type="GO" id="GO:0000287">
    <property type="term" value="F:magnesium ion binding"/>
    <property type="evidence" value="ECO:0007669"/>
    <property type="project" value="UniProtKB-UniRule"/>
</dbReference>
<dbReference type="NCBIfam" id="NF003210">
    <property type="entry name" value="PRK04172.1"/>
    <property type="match status" value="1"/>
</dbReference>
<reference evidence="13" key="1">
    <citation type="submission" date="2016-12" db="EMBL/GenBank/DDBJ databases">
        <title>Discovery of methanogenic haloarchaea.</title>
        <authorList>
            <person name="Sorokin D.Y."/>
            <person name="Makarova K.S."/>
            <person name="Abbas B."/>
            <person name="Ferrer M."/>
            <person name="Golyshin P.N."/>
        </authorList>
    </citation>
    <scope>NUCLEOTIDE SEQUENCE [LARGE SCALE GENOMIC DNA]</scope>
    <source>
        <strain evidence="13">HMET1</strain>
    </source>
</reference>
<feature type="binding site" evidence="11">
    <location>
        <begin position="383"/>
        <end position="385"/>
    </location>
    <ligand>
        <name>L-phenylalanine</name>
        <dbReference type="ChEBI" id="CHEBI:58095"/>
    </ligand>
</feature>
<comment type="subunit">
    <text evidence="11">Tetramer of two alpha and two beta subunits.</text>
</comment>
<dbReference type="CDD" id="cd00496">
    <property type="entry name" value="PheRS_alpha_core"/>
    <property type="match status" value="1"/>
</dbReference>
<dbReference type="SUPFAM" id="SSF55681">
    <property type="entry name" value="Class II aaRS and biotin synthetases"/>
    <property type="match status" value="1"/>
</dbReference>
<dbReference type="AlphaFoldDB" id="A0A1Q6DTG3"/>
<dbReference type="GO" id="GO:0004826">
    <property type="term" value="F:phenylalanine-tRNA ligase activity"/>
    <property type="evidence" value="ECO:0007669"/>
    <property type="project" value="UniProtKB-UniRule"/>
</dbReference>
<evidence type="ECO:0000256" key="2">
    <source>
        <dbReference type="ARBA" id="ARBA00006703"/>
    </source>
</evidence>
<keyword evidence="9 11" id="KW-0648">Protein biosynthesis</keyword>
<evidence type="ECO:0000256" key="7">
    <source>
        <dbReference type="ARBA" id="ARBA00022840"/>
    </source>
</evidence>
<keyword evidence="14" id="KW-1185">Reference proteome</keyword>
<dbReference type="GO" id="GO:0000049">
    <property type="term" value="F:tRNA binding"/>
    <property type="evidence" value="ECO:0007669"/>
    <property type="project" value="InterPro"/>
</dbReference>
<evidence type="ECO:0000259" key="12">
    <source>
        <dbReference type="PROSITE" id="PS50862"/>
    </source>
</evidence>
<comment type="caution">
    <text evidence="13">The sequence shown here is derived from an EMBL/GenBank/DDBJ whole genome shotgun (WGS) entry which is preliminary data.</text>
</comment>
<dbReference type="HAMAP" id="MF_00282">
    <property type="entry name" value="Phe_tRNA_synth_alpha2"/>
    <property type="match status" value="1"/>
</dbReference>
<dbReference type="PROSITE" id="PS50862">
    <property type="entry name" value="AA_TRNA_LIGASE_II"/>
    <property type="match status" value="1"/>
</dbReference>
<dbReference type="InterPro" id="IPR045864">
    <property type="entry name" value="aa-tRNA-synth_II/BPL/LPL"/>
</dbReference>
<dbReference type="EC" id="6.1.1.20" evidence="11"/>
<feature type="binding site" evidence="11">
    <location>
        <position position="423"/>
    </location>
    <ligand>
        <name>L-phenylalanine</name>
        <dbReference type="ChEBI" id="CHEBI:58095"/>
    </ligand>
</feature>
<dbReference type="EMBL" id="MSDW01000001">
    <property type="protein sequence ID" value="OKY77660.1"/>
    <property type="molecule type" value="Genomic_DNA"/>
</dbReference>
<feature type="domain" description="Aminoacyl-transfer RNA synthetases class-II family profile" evidence="12">
    <location>
        <begin position="242"/>
        <end position="498"/>
    </location>
</feature>
<dbReference type="GO" id="GO:0005524">
    <property type="term" value="F:ATP binding"/>
    <property type="evidence" value="ECO:0007669"/>
    <property type="project" value="UniProtKB-UniRule"/>
</dbReference>
<dbReference type="GO" id="GO:0005737">
    <property type="term" value="C:cytoplasm"/>
    <property type="evidence" value="ECO:0007669"/>
    <property type="project" value="UniProtKB-SubCell"/>
</dbReference>
<keyword evidence="3 11" id="KW-0963">Cytoplasm</keyword>
<evidence type="ECO:0000256" key="10">
    <source>
        <dbReference type="ARBA" id="ARBA00023146"/>
    </source>
</evidence>
<comment type="subcellular location">
    <subcellularLocation>
        <location evidence="1 11">Cytoplasm</location>
    </subcellularLocation>
</comment>
<name>A0A1Q6DTG3_METT1</name>
<dbReference type="InterPro" id="IPR004529">
    <property type="entry name" value="Phe-tRNA-synth_IIc_asu"/>
</dbReference>
<keyword evidence="10 11" id="KW-0030">Aminoacyl-tRNA synthetase</keyword>
<evidence type="ECO:0000256" key="5">
    <source>
        <dbReference type="ARBA" id="ARBA00022723"/>
    </source>
</evidence>
<dbReference type="GO" id="GO:0006432">
    <property type="term" value="P:phenylalanyl-tRNA aminoacylation"/>
    <property type="evidence" value="ECO:0007669"/>
    <property type="project" value="UniProtKB-UniRule"/>
</dbReference>
<gene>
    <name evidence="11" type="primary">pheS</name>
    <name evidence="13" type="ORF">BTN85_0128</name>
</gene>
<evidence type="ECO:0000256" key="9">
    <source>
        <dbReference type="ARBA" id="ARBA00022917"/>
    </source>
</evidence>
<comment type="cofactor">
    <cofactor evidence="11">
        <name>Mg(2+)</name>
        <dbReference type="ChEBI" id="CHEBI:18420"/>
    </cofactor>
    <text evidence="11">Binds 2 magnesium ions per tetramer.</text>
</comment>
<protein>
    <recommendedName>
        <fullName evidence="11">Phenylalanine--tRNA ligase alpha subunit</fullName>
        <ecNumber evidence="11">6.1.1.20</ecNumber>
    </recommendedName>
    <alternativeName>
        <fullName evidence="11">Phenylalanyl-tRNA synthetase alpha subunit</fullName>
        <shortName evidence="11">PheRS</shortName>
    </alternativeName>
</protein>
<evidence type="ECO:0000313" key="14">
    <source>
        <dbReference type="Proteomes" id="UP000185744"/>
    </source>
</evidence>
<keyword evidence="4 11" id="KW-0436">Ligase</keyword>
<dbReference type="PANTHER" id="PTHR11538:SF40">
    <property type="entry name" value="PHENYLALANINE--TRNA LIGASE ALPHA SUBUNIT"/>
    <property type="match status" value="1"/>
</dbReference>
<dbReference type="InParanoid" id="A0A1Q6DTG3"/>
<evidence type="ECO:0000256" key="1">
    <source>
        <dbReference type="ARBA" id="ARBA00004496"/>
    </source>
</evidence>
<dbReference type="FunFam" id="3.30.930.10:FF:000095">
    <property type="entry name" value="Phenylalanine--tRNA ligase alpha subunit"/>
    <property type="match status" value="1"/>
</dbReference>
<dbReference type="Pfam" id="PF01409">
    <property type="entry name" value="tRNA-synt_2d"/>
    <property type="match status" value="1"/>
</dbReference>
<sequence length="501" mass="58242">MDLRKHEIEVLKALGELEKSGSRGIAEESGLKEEAVLSAIVKLTKNDLVEVNERLITRYKVGEEGERFLKEGLPEEEILKYSLDGKNKISELNKKLGKNKVKVGLGWLKRKSLADVEKGEIKPNEKAEKWMNKDKKIKKILRAIKKGYNTKKDLKKEFNGIEEGINELKNRSNSIIEEEIVKKRFKINKRGKNVLRDLKEEDTITDLKPSHLKDGSWEKKKFINYDIEAEAKPKYPGKRHPYQRLLDKVRRIFRDMGFQEIKGNTVESSFWNFDALFQPQDHPAREMQDTLYLKKPDSSKLPKEKLVEKTKSMHEKGNEINSKGWGGTWDKKLAEKPVLRTHTTATTIRYLYKNPDPPQKVFSIDRAYRRETIDATHLPQFYQVEGIVSDKEVDFENLLGFLSEFYERMGFEEIRFRPGYFPYTEPSVEPEVYVEDLEEWVELGGAGIFRKEVTKPVNVNNPVLAWGLGIGRLAMLKLGLSDLRELYRSDIKWLREVPICP</sequence>
<evidence type="ECO:0000313" key="13">
    <source>
        <dbReference type="EMBL" id="OKY77660.1"/>
    </source>
</evidence>
<evidence type="ECO:0000256" key="4">
    <source>
        <dbReference type="ARBA" id="ARBA00022598"/>
    </source>
</evidence>
<feature type="binding site" evidence="11">
    <location>
        <position position="449"/>
    </location>
    <ligand>
        <name>L-phenylalanine</name>
        <dbReference type="ChEBI" id="CHEBI:58095"/>
    </ligand>
</feature>
<dbReference type="InterPro" id="IPR002319">
    <property type="entry name" value="Phenylalanyl-tRNA_Synthase"/>
</dbReference>
<dbReference type="NCBIfam" id="TIGR00468">
    <property type="entry name" value="pheS"/>
    <property type="match status" value="1"/>
</dbReference>
<comment type="catalytic activity">
    <reaction evidence="11">
        <text>tRNA(Phe) + L-phenylalanine + ATP = L-phenylalanyl-tRNA(Phe) + AMP + diphosphate + H(+)</text>
        <dbReference type="Rhea" id="RHEA:19413"/>
        <dbReference type="Rhea" id="RHEA-COMP:9668"/>
        <dbReference type="Rhea" id="RHEA-COMP:9699"/>
        <dbReference type="ChEBI" id="CHEBI:15378"/>
        <dbReference type="ChEBI" id="CHEBI:30616"/>
        <dbReference type="ChEBI" id="CHEBI:33019"/>
        <dbReference type="ChEBI" id="CHEBI:58095"/>
        <dbReference type="ChEBI" id="CHEBI:78442"/>
        <dbReference type="ChEBI" id="CHEBI:78531"/>
        <dbReference type="ChEBI" id="CHEBI:456215"/>
        <dbReference type="EC" id="6.1.1.20"/>
    </reaction>
</comment>
<keyword evidence="6 11" id="KW-0547">Nucleotide-binding</keyword>
<dbReference type="STRING" id="1903181.BTN85_0128"/>
<evidence type="ECO:0000256" key="11">
    <source>
        <dbReference type="HAMAP-Rule" id="MF_00282"/>
    </source>
</evidence>
<dbReference type="Proteomes" id="UP000185744">
    <property type="component" value="Unassembled WGS sequence"/>
</dbReference>
<evidence type="ECO:0000256" key="8">
    <source>
        <dbReference type="ARBA" id="ARBA00022842"/>
    </source>
</evidence>